<protein>
    <recommendedName>
        <fullName evidence="6">Glycosyltransferase family 1 protein</fullName>
    </recommendedName>
</protein>
<feature type="domain" description="Glycosyl transferase family 1" evidence="2">
    <location>
        <begin position="200"/>
        <end position="356"/>
    </location>
</feature>
<evidence type="ECO:0008006" key="6">
    <source>
        <dbReference type="Google" id="ProtNLM"/>
    </source>
</evidence>
<feature type="transmembrane region" description="Helical" evidence="1">
    <location>
        <begin position="68"/>
        <end position="90"/>
    </location>
</feature>
<dbReference type="EMBL" id="PEZP01000046">
    <property type="protein sequence ID" value="PIT97764.1"/>
    <property type="molecule type" value="Genomic_DNA"/>
</dbReference>
<reference evidence="5" key="1">
    <citation type="submission" date="2017-09" db="EMBL/GenBank/DDBJ databases">
        <title>Depth-based differentiation of microbial function through sediment-hosted aquifers and enrichment of novel symbionts in the deep terrestrial subsurface.</title>
        <authorList>
            <person name="Probst A.J."/>
            <person name="Ladd B."/>
            <person name="Jarett J.K."/>
            <person name="Geller-Mcgrath D.E."/>
            <person name="Sieber C.M.K."/>
            <person name="Emerson J.B."/>
            <person name="Anantharaman K."/>
            <person name="Thomas B.C."/>
            <person name="Malmstrom R."/>
            <person name="Stieglmeier M."/>
            <person name="Klingl A."/>
            <person name="Woyke T."/>
            <person name="Ryan C.M."/>
            <person name="Banfield J.F."/>
        </authorList>
    </citation>
    <scope>NUCLEOTIDE SEQUENCE [LARGE SCALE GENOMIC DNA]</scope>
</reference>
<gene>
    <name evidence="4" type="ORF">COT71_04275</name>
</gene>
<dbReference type="PANTHER" id="PTHR12526">
    <property type="entry name" value="GLYCOSYLTRANSFERASE"/>
    <property type="match status" value="1"/>
</dbReference>
<dbReference type="InterPro" id="IPR001296">
    <property type="entry name" value="Glyco_trans_1"/>
</dbReference>
<keyword evidence="1" id="KW-0812">Transmembrane</keyword>
<dbReference type="Gene3D" id="3.40.50.2000">
    <property type="entry name" value="Glycogen Phosphorylase B"/>
    <property type="match status" value="2"/>
</dbReference>
<evidence type="ECO:0000259" key="2">
    <source>
        <dbReference type="Pfam" id="PF00534"/>
    </source>
</evidence>
<evidence type="ECO:0000313" key="5">
    <source>
        <dbReference type="Proteomes" id="UP000230731"/>
    </source>
</evidence>
<dbReference type="Pfam" id="PF13439">
    <property type="entry name" value="Glyco_transf_4"/>
    <property type="match status" value="1"/>
</dbReference>
<sequence>MKLLLINNEFPPIGGGGSTVTKYAIRYLVQAGHEVTLITSRYKDLPKREIVEGGRVIRIPTVRRYKDYCANWELVIFGVSAFFYAFGFSFRHRVDFIQAYFAVPAGWAAWLLSFVRRIPYAVYFGGSDIPGANPSRYKTIYPILTPLLRAIWRRAEFRTVCSADLARLARAADPASDFIVIPNGVETNRFVPIVRPANPRVKILFIGRLIPRKGFQRVIQALPRVKELAAQPFEVEVVGTGAFQAELDGLAASLGVSDAIHYAGTVPYEELHRSYQYADIFVLTSLSEGMPSVILEAMGCGLPVVASDVGGNNELVHEGENGYLIIGDDTEKLARDIARLINDDALRRVFGAKSRELARQYDWKEIMQQYTELYAHHDRNPAT</sequence>
<feature type="domain" description="Glycosyltransferase subfamily 4-like N-terminal" evidence="3">
    <location>
        <begin position="15"/>
        <end position="189"/>
    </location>
</feature>
<dbReference type="CDD" id="cd03801">
    <property type="entry name" value="GT4_PimA-like"/>
    <property type="match status" value="1"/>
</dbReference>
<accession>A0A2M6WY98</accession>
<feature type="transmembrane region" description="Helical" evidence="1">
    <location>
        <begin position="96"/>
        <end position="115"/>
    </location>
</feature>
<evidence type="ECO:0000313" key="4">
    <source>
        <dbReference type="EMBL" id="PIT97764.1"/>
    </source>
</evidence>
<comment type="caution">
    <text evidence="4">The sequence shown here is derived from an EMBL/GenBank/DDBJ whole genome shotgun (WGS) entry which is preliminary data.</text>
</comment>
<dbReference type="SUPFAM" id="SSF53756">
    <property type="entry name" value="UDP-Glycosyltransferase/glycogen phosphorylase"/>
    <property type="match status" value="1"/>
</dbReference>
<keyword evidence="1" id="KW-1133">Transmembrane helix</keyword>
<proteinExistence type="predicted"/>
<dbReference type="AlphaFoldDB" id="A0A2M6WY98"/>
<dbReference type="InterPro" id="IPR028098">
    <property type="entry name" value="Glyco_trans_4-like_N"/>
</dbReference>
<evidence type="ECO:0000259" key="3">
    <source>
        <dbReference type="Pfam" id="PF13439"/>
    </source>
</evidence>
<keyword evidence="1" id="KW-0472">Membrane</keyword>
<name>A0A2M6WY98_9BACT</name>
<dbReference type="Proteomes" id="UP000230731">
    <property type="component" value="Unassembled WGS sequence"/>
</dbReference>
<organism evidence="4 5">
    <name type="scientific">Candidatus Andersenbacteria bacterium CG10_big_fil_rev_8_21_14_0_10_54_11</name>
    <dbReference type="NCBI Taxonomy" id="1974485"/>
    <lineage>
        <taxon>Bacteria</taxon>
        <taxon>Candidatus Anderseniibacteriota</taxon>
    </lineage>
</organism>
<dbReference type="Pfam" id="PF00534">
    <property type="entry name" value="Glycos_transf_1"/>
    <property type="match status" value="1"/>
</dbReference>
<evidence type="ECO:0000256" key="1">
    <source>
        <dbReference type="SAM" id="Phobius"/>
    </source>
</evidence>
<dbReference type="GO" id="GO:0016757">
    <property type="term" value="F:glycosyltransferase activity"/>
    <property type="evidence" value="ECO:0007669"/>
    <property type="project" value="InterPro"/>
</dbReference>